<dbReference type="Proteomes" id="UP000238338">
    <property type="component" value="Unassembled WGS sequence"/>
</dbReference>
<evidence type="ECO:0000313" key="12">
    <source>
        <dbReference type="Proteomes" id="UP000238338"/>
    </source>
</evidence>
<dbReference type="GO" id="GO:0006508">
    <property type="term" value="P:proteolysis"/>
    <property type="evidence" value="ECO:0007669"/>
    <property type="project" value="InterPro"/>
</dbReference>
<dbReference type="InterPro" id="IPR018044">
    <property type="entry name" value="Peptidase_S11"/>
</dbReference>
<accession>A0A2S8S7I4</accession>
<evidence type="ECO:0000313" key="11">
    <source>
        <dbReference type="EMBL" id="PQV56698.1"/>
    </source>
</evidence>
<dbReference type="GO" id="GO:0071555">
    <property type="term" value="P:cell wall organization"/>
    <property type="evidence" value="ECO:0007669"/>
    <property type="project" value="UniProtKB-KW"/>
</dbReference>
<dbReference type="GO" id="GO:0009252">
    <property type="term" value="P:peptidoglycan biosynthetic process"/>
    <property type="evidence" value="ECO:0007669"/>
    <property type="project" value="UniProtKB-KW"/>
</dbReference>
<evidence type="ECO:0000256" key="3">
    <source>
        <dbReference type="ARBA" id="ARBA00022801"/>
    </source>
</evidence>
<feature type="active site" evidence="7">
    <location>
        <position position="123"/>
    </location>
</feature>
<keyword evidence="3" id="KW-0378">Hydrolase</keyword>
<gene>
    <name evidence="11" type="ORF">LX70_02271</name>
</gene>
<keyword evidence="2" id="KW-0732">Signal</keyword>
<dbReference type="GO" id="GO:0009002">
    <property type="term" value="F:serine-type D-Ala-D-Ala carboxypeptidase activity"/>
    <property type="evidence" value="ECO:0007669"/>
    <property type="project" value="InterPro"/>
</dbReference>
<feature type="active site" description="Acyl-ester intermediate" evidence="7">
    <location>
        <position position="63"/>
    </location>
</feature>
<evidence type="ECO:0000256" key="9">
    <source>
        <dbReference type="RuleBase" id="RU004016"/>
    </source>
</evidence>
<evidence type="ECO:0000256" key="5">
    <source>
        <dbReference type="ARBA" id="ARBA00022984"/>
    </source>
</evidence>
<evidence type="ECO:0000259" key="10">
    <source>
        <dbReference type="Pfam" id="PF00768"/>
    </source>
</evidence>
<dbReference type="PANTHER" id="PTHR21581:SF6">
    <property type="entry name" value="TRAFFICKING PROTEIN PARTICLE COMPLEX SUBUNIT 12"/>
    <property type="match status" value="1"/>
</dbReference>
<evidence type="ECO:0000256" key="1">
    <source>
        <dbReference type="ARBA" id="ARBA00007164"/>
    </source>
</evidence>
<comment type="similarity">
    <text evidence="1 9">Belongs to the peptidase S11 family.</text>
</comment>
<evidence type="ECO:0000256" key="7">
    <source>
        <dbReference type="PIRSR" id="PIRSR618044-1"/>
    </source>
</evidence>
<sequence length="622" mass="65302">MRQVFACPGQCVRRIGVFAAILVMLLLNPVISGAVPYAELVMDMRTGEVLRSKNADTRLNPASLTKMMTLYIAFEAIEHGEISLDSRVTITKNAAAEPPSKLGLRPGQTIALRYLIRAAAIKSANDAATAIGEAIEGSEAAFARRMNRTAKSLGMTRTNFVNANGLTASGHLSTAGDMVTLGRHLFFDYPQYYNLFSRRSADAGIATVRSTNRRFLDAYEGADGIKTGYTSAAGFNLVASAQRGNKRVIGVIFGGTSTAMRNARMAELLDLGFRKSPNRALVQKPGRPTYVASAPENLTPDSDIDSGSGVAAGKTIRLQVAVAKSLRPKSRPDPNAPAPAAVPEQALDEMLLSSMQDDIAAALAEAQTTLAGEETAEKVAAVTAEAEEKAAEGPAFAQTTTPQPETLGLQAESDTALALASSPVPQAAPRPAEAAPEAVDVAEAVVEAPAEDVAALAEAALTPPPANPAVAEPATVAEAVETLEEPVRQDAVALAAVAPAETMTAETMTIVAPKARPEEIILASAPAAPVAEEPLEVVTRVSTSGGREWAINVGNYPSRYAAERVLLQTALIEMNTLDEALRKVTPRKGGYDANFVGMTEEMASLACRRLTARQTECSVVGP</sequence>
<name>A0A2S8S7I4_9RHOB</name>
<dbReference type="PRINTS" id="PR00725">
    <property type="entry name" value="DADACBPTASE1"/>
</dbReference>
<dbReference type="Gene3D" id="3.40.710.10">
    <property type="entry name" value="DD-peptidase/beta-lactamase superfamily"/>
    <property type="match status" value="1"/>
</dbReference>
<dbReference type="InterPro" id="IPR001967">
    <property type="entry name" value="Peptidase_S11_N"/>
</dbReference>
<feature type="active site" description="Proton acceptor" evidence="7">
    <location>
        <position position="66"/>
    </location>
</feature>
<protein>
    <submittedName>
        <fullName evidence="11">D-alanyl-D-alanine carboxypeptidase</fullName>
    </submittedName>
</protein>
<feature type="binding site" evidence="8">
    <location>
        <position position="226"/>
    </location>
    <ligand>
        <name>substrate</name>
    </ligand>
</feature>
<dbReference type="EMBL" id="PVEP01000004">
    <property type="protein sequence ID" value="PQV56698.1"/>
    <property type="molecule type" value="Genomic_DNA"/>
</dbReference>
<dbReference type="InterPro" id="IPR012338">
    <property type="entry name" value="Beta-lactam/transpept-like"/>
</dbReference>
<keyword evidence="11" id="KW-0121">Carboxypeptidase</keyword>
<dbReference type="GO" id="GO:0008360">
    <property type="term" value="P:regulation of cell shape"/>
    <property type="evidence" value="ECO:0007669"/>
    <property type="project" value="UniProtKB-KW"/>
</dbReference>
<comment type="caution">
    <text evidence="11">The sequence shown here is derived from an EMBL/GenBank/DDBJ whole genome shotgun (WGS) entry which is preliminary data.</text>
</comment>
<organism evidence="11 12">
    <name type="scientific">Albidovulum denitrificans</name>
    <dbReference type="NCBI Taxonomy" id="404881"/>
    <lineage>
        <taxon>Bacteria</taxon>
        <taxon>Pseudomonadati</taxon>
        <taxon>Pseudomonadota</taxon>
        <taxon>Alphaproteobacteria</taxon>
        <taxon>Rhodobacterales</taxon>
        <taxon>Paracoccaceae</taxon>
        <taxon>Albidovulum</taxon>
    </lineage>
</organism>
<dbReference type="AlphaFoldDB" id="A0A2S8S7I4"/>
<evidence type="ECO:0000256" key="8">
    <source>
        <dbReference type="PIRSR" id="PIRSR618044-2"/>
    </source>
</evidence>
<keyword evidence="11" id="KW-0645">Protease</keyword>
<keyword evidence="6" id="KW-0961">Cell wall biogenesis/degradation</keyword>
<keyword evidence="5" id="KW-0573">Peptidoglycan synthesis</keyword>
<keyword evidence="4" id="KW-0133">Cell shape</keyword>
<dbReference type="PANTHER" id="PTHR21581">
    <property type="entry name" value="D-ALANYL-D-ALANINE CARBOXYPEPTIDASE"/>
    <property type="match status" value="1"/>
</dbReference>
<feature type="domain" description="Peptidase S11 D-alanyl-D-alanine carboxypeptidase A N-terminal" evidence="10">
    <location>
        <begin position="40"/>
        <end position="255"/>
    </location>
</feature>
<reference evidence="11 12" key="1">
    <citation type="submission" date="2018-02" db="EMBL/GenBank/DDBJ databases">
        <title>Genomic Encyclopedia of Archaeal and Bacterial Type Strains, Phase II (KMG-II): from individual species to whole genera.</title>
        <authorList>
            <person name="Goeker M."/>
        </authorList>
    </citation>
    <scope>NUCLEOTIDE SEQUENCE [LARGE SCALE GENOMIC DNA]</scope>
    <source>
        <strain evidence="11 12">DSM 18921</strain>
    </source>
</reference>
<evidence type="ECO:0000256" key="6">
    <source>
        <dbReference type="ARBA" id="ARBA00023316"/>
    </source>
</evidence>
<evidence type="ECO:0000256" key="4">
    <source>
        <dbReference type="ARBA" id="ARBA00022960"/>
    </source>
</evidence>
<dbReference type="Pfam" id="PF00768">
    <property type="entry name" value="Peptidase_S11"/>
    <property type="match status" value="1"/>
</dbReference>
<keyword evidence="12" id="KW-1185">Reference proteome</keyword>
<evidence type="ECO:0000256" key="2">
    <source>
        <dbReference type="ARBA" id="ARBA00022729"/>
    </source>
</evidence>
<proteinExistence type="inferred from homology"/>
<dbReference type="SUPFAM" id="SSF56601">
    <property type="entry name" value="beta-lactamase/transpeptidase-like"/>
    <property type="match status" value="1"/>
</dbReference>